<dbReference type="EMBL" id="JAUSTU010000027">
    <property type="protein sequence ID" value="MDQ0157441.1"/>
    <property type="molecule type" value="Genomic_DNA"/>
</dbReference>
<dbReference type="RefSeq" id="WP_307151904.1">
    <property type="nucleotide sequence ID" value="NZ_JAUSTU010000027.1"/>
</dbReference>
<dbReference type="Proteomes" id="UP001231362">
    <property type="component" value="Unassembled WGS sequence"/>
</dbReference>
<accession>A0ABT9V916</accession>
<sequence>MVVDSYFDGQVTEQLERKRNQSPRSLISARTSVWESESVVKGPYWRPNKREESEIGLQGALLAPEQACGRQNRSPIPMKCINLLVVSSLEH</sequence>
<protein>
    <submittedName>
        <fullName evidence="1">Uncharacterized protein</fullName>
    </submittedName>
</protein>
<proteinExistence type="predicted"/>
<organism evidence="1 2">
    <name type="scientific">Anoxybacillus andreesenii</name>
    <dbReference type="NCBI Taxonomy" id="1325932"/>
    <lineage>
        <taxon>Bacteria</taxon>
        <taxon>Bacillati</taxon>
        <taxon>Bacillota</taxon>
        <taxon>Bacilli</taxon>
        <taxon>Bacillales</taxon>
        <taxon>Anoxybacillaceae</taxon>
        <taxon>Anoxybacillus</taxon>
    </lineage>
</organism>
<gene>
    <name evidence="1" type="ORF">J2S07_003776</name>
</gene>
<comment type="caution">
    <text evidence="1">The sequence shown here is derived from an EMBL/GenBank/DDBJ whole genome shotgun (WGS) entry which is preliminary data.</text>
</comment>
<evidence type="ECO:0000313" key="2">
    <source>
        <dbReference type="Proteomes" id="UP001231362"/>
    </source>
</evidence>
<reference evidence="1 2" key="1">
    <citation type="submission" date="2023-07" db="EMBL/GenBank/DDBJ databases">
        <title>Genomic Encyclopedia of Type Strains, Phase IV (KMG-IV): sequencing the most valuable type-strain genomes for metagenomic binning, comparative biology and taxonomic classification.</title>
        <authorList>
            <person name="Goeker M."/>
        </authorList>
    </citation>
    <scope>NUCLEOTIDE SEQUENCE [LARGE SCALE GENOMIC DNA]</scope>
    <source>
        <strain evidence="1 2">DSM 23948</strain>
    </source>
</reference>
<name>A0ABT9V916_9BACL</name>
<keyword evidence="2" id="KW-1185">Reference proteome</keyword>
<evidence type="ECO:0000313" key="1">
    <source>
        <dbReference type="EMBL" id="MDQ0157441.1"/>
    </source>
</evidence>